<keyword evidence="4" id="KW-0378">Hydrolase</keyword>
<evidence type="ECO:0000256" key="1">
    <source>
        <dbReference type="ARBA" id="ARBA00004496"/>
    </source>
</evidence>
<dbReference type="GO" id="GO:0000175">
    <property type="term" value="F:3'-5'-RNA exonuclease activity"/>
    <property type="evidence" value="ECO:0007669"/>
    <property type="project" value="InterPro"/>
</dbReference>
<dbReference type="GeneID" id="91098340"/>
<feature type="region of interest" description="Disordered" evidence="8">
    <location>
        <begin position="84"/>
        <end position="107"/>
    </location>
</feature>
<keyword evidence="3" id="KW-0540">Nuclease</keyword>
<keyword evidence="5" id="KW-0269">Exonuclease</keyword>
<comment type="subcellular location">
    <subcellularLocation>
        <location evidence="1">Cytoplasm</location>
    </subcellularLocation>
</comment>
<reference evidence="10 11" key="1">
    <citation type="submission" date="2024-01" db="EMBL/GenBank/DDBJ databases">
        <title>Comparative genomics of Cryptococcus and Kwoniella reveals pathogenesis evolution and contrasting modes of karyotype evolution via chromosome fusion or intercentromeric recombination.</title>
        <authorList>
            <person name="Coelho M.A."/>
            <person name="David-Palma M."/>
            <person name="Shea T."/>
            <person name="Bowers K."/>
            <person name="McGinley-Smith S."/>
            <person name="Mohammad A.W."/>
            <person name="Gnirke A."/>
            <person name="Yurkov A.M."/>
            <person name="Nowrousian M."/>
            <person name="Sun S."/>
            <person name="Cuomo C.A."/>
            <person name="Heitman J."/>
        </authorList>
    </citation>
    <scope>NUCLEOTIDE SEQUENCE [LARGE SCALE GENOMIC DNA]</scope>
    <source>
        <strain evidence="10 11">CBS 6074</strain>
    </source>
</reference>
<dbReference type="InterPro" id="IPR051274">
    <property type="entry name" value="3-5_Exoribonuclease"/>
</dbReference>
<evidence type="ECO:0000256" key="2">
    <source>
        <dbReference type="ARBA" id="ARBA00022490"/>
    </source>
</evidence>
<feature type="coiled-coil region" evidence="7">
    <location>
        <begin position="417"/>
        <end position="455"/>
    </location>
</feature>
<protein>
    <recommendedName>
        <fullName evidence="9">SAP domain-containing protein</fullName>
    </recommendedName>
</protein>
<evidence type="ECO:0000313" key="10">
    <source>
        <dbReference type="EMBL" id="WWC92713.1"/>
    </source>
</evidence>
<dbReference type="InterPro" id="IPR036361">
    <property type="entry name" value="SAP_dom_sf"/>
</dbReference>
<dbReference type="SUPFAM" id="SSF68906">
    <property type="entry name" value="SAP domain"/>
    <property type="match status" value="1"/>
</dbReference>
<evidence type="ECO:0000259" key="9">
    <source>
        <dbReference type="PROSITE" id="PS50800"/>
    </source>
</evidence>
<dbReference type="RefSeq" id="XP_066079475.1">
    <property type="nucleotide sequence ID" value="XM_066223378.1"/>
</dbReference>
<evidence type="ECO:0000256" key="8">
    <source>
        <dbReference type="SAM" id="MobiDB-lite"/>
    </source>
</evidence>
<dbReference type="CDD" id="cd06133">
    <property type="entry name" value="ERI-1_3'hExo_like"/>
    <property type="match status" value="1"/>
</dbReference>
<keyword evidence="2" id="KW-0963">Cytoplasm</keyword>
<dbReference type="EMBL" id="CP144108">
    <property type="protein sequence ID" value="WWC92713.1"/>
    <property type="molecule type" value="Genomic_DNA"/>
</dbReference>
<dbReference type="GO" id="GO:0005737">
    <property type="term" value="C:cytoplasm"/>
    <property type="evidence" value="ECO:0007669"/>
    <property type="project" value="UniProtKB-SubCell"/>
</dbReference>
<dbReference type="InterPro" id="IPR012337">
    <property type="entry name" value="RNaseH-like_sf"/>
</dbReference>
<feature type="compositionally biased region" description="Acidic residues" evidence="8">
    <location>
        <begin position="90"/>
        <end position="100"/>
    </location>
</feature>
<dbReference type="Proteomes" id="UP001355207">
    <property type="component" value="Chromosome 11"/>
</dbReference>
<evidence type="ECO:0000256" key="5">
    <source>
        <dbReference type="ARBA" id="ARBA00022839"/>
    </source>
</evidence>
<evidence type="ECO:0000256" key="3">
    <source>
        <dbReference type="ARBA" id="ARBA00022722"/>
    </source>
</evidence>
<feature type="compositionally biased region" description="Polar residues" evidence="8">
    <location>
        <begin position="1"/>
        <end position="10"/>
    </location>
</feature>
<dbReference type="PANTHER" id="PTHR23044">
    <property type="entry name" value="3'-5' EXONUCLEASE ERI1-RELATED"/>
    <property type="match status" value="1"/>
</dbReference>
<proteinExistence type="predicted"/>
<dbReference type="Gene3D" id="3.30.420.10">
    <property type="entry name" value="Ribonuclease H-like superfamily/Ribonuclease H"/>
    <property type="match status" value="1"/>
</dbReference>
<feature type="compositionally biased region" description="Low complexity" evidence="8">
    <location>
        <begin position="35"/>
        <end position="44"/>
    </location>
</feature>
<evidence type="ECO:0000256" key="7">
    <source>
        <dbReference type="SAM" id="Coils"/>
    </source>
</evidence>
<sequence length="512" mass="57395">MSLSFLSSSAEAGPSAPIKAQSAPPSPIDQFQVESSSSSSPSPKVSKKQTVNQLKDGLRELGLDTKGKKETLWRRLVNAIHKASLRDPPTDDSEDDDDESSNSSQEYIKIENEENITIRVLKQPYKSFLCFDVEATCRPGKEFDWPNEIIEFPVVLLQWTEPDETGKRRLHKVDQFRSYVRPTWSPILTDFCKDLTGITQETVDKSPTFPQMLKEFEKWLHKWDLIDDKGLKEALWVTDGPWDLRDFIPKQLHITPPSPFPTYFHGPYLNLKFAVQSVLSELDRRSSYAAGRPHEPPNKRALSVITTSKLGKLDRKNGKSKDYGKGKGFYFNIPGMLEILGLGDFQGRQHSGLDDATNIARILSALSEKDVIFEPNGTLQQPGKGRRYPWMGERGEVNWEDWMSTNVPMGVATSGGVAEAKEAMTKFGKKNVKAENQVEVEIKEATISLEEYQKQNGLSQTEDVEPMGDIQEEISKEEMVEKMTGLVLNPEFLKAATEKPSAVTAAAVPANA</sequence>
<keyword evidence="6" id="KW-0943">RNA-mediated gene silencing</keyword>
<evidence type="ECO:0000256" key="4">
    <source>
        <dbReference type="ARBA" id="ARBA00022801"/>
    </source>
</evidence>
<dbReference type="PROSITE" id="PS50800">
    <property type="entry name" value="SAP"/>
    <property type="match status" value="1"/>
</dbReference>
<feature type="domain" description="SAP" evidence="9">
    <location>
        <begin position="46"/>
        <end position="80"/>
    </location>
</feature>
<dbReference type="InterPro" id="IPR003034">
    <property type="entry name" value="SAP_dom"/>
</dbReference>
<evidence type="ECO:0000313" key="11">
    <source>
        <dbReference type="Proteomes" id="UP001355207"/>
    </source>
</evidence>
<dbReference type="PANTHER" id="PTHR23044:SF61">
    <property type="entry name" value="3'-5' EXORIBONUCLEASE 1-RELATED"/>
    <property type="match status" value="1"/>
</dbReference>
<dbReference type="Pfam" id="PF00929">
    <property type="entry name" value="RNase_T"/>
    <property type="match status" value="1"/>
</dbReference>
<organism evidence="10 11">
    <name type="scientific">Kwoniella dendrophila CBS 6074</name>
    <dbReference type="NCBI Taxonomy" id="1295534"/>
    <lineage>
        <taxon>Eukaryota</taxon>
        <taxon>Fungi</taxon>
        <taxon>Dikarya</taxon>
        <taxon>Basidiomycota</taxon>
        <taxon>Agaricomycotina</taxon>
        <taxon>Tremellomycetes</taxon>
        <taxon>Tremellales</taxon>
        <taxon>Cryptococcaceae</taxon>
        <taxon>Kwoniella</taxon>
    </lineage>
</organism>
<feature type="region of interest" description="Disordered" evidence="8">
    <location>
        <begin position="1"/>
        <end position="62"/>
    </location>
</feature>
<dbReference type="InterPro" id="IPR047201">
    <property type="entry name" value="ERI-1_3'hExo-like"/>
</dbReference>
<evidence type="ECO:0000256" key="6">
    <source>
        <dbReference type="ARBA" id="ARBA00023158"/>
    </source>
</evidence>
<dbReference type="SUPFAM" id="SSF53098">
    <property type="entry name" value="Ribonuclease H-like"/>
    <property type="match status" value="1"/>
</dbReference>
<gene>
    <name evidence="10" type="ORF">L201_007672</name>
</gene>
<keyword evidence="7" id="KW-0175">Coiled coil</keyword>
<dbReference type="GO" id="GO:0003676">
    <property type="term" value="F:nucleic acid binding"/>
    <property type="evidence" value="ECO:0007669"/>
    <property type="project" value="InterPro"/>
</dbReference>
<keyword evidence="11" id="KW-1185">Reference proteome</keyword>
<name>A0AAX4K7F9_9TREE</name>
<dbReference type="AlphaFoldDB" id="A0AAX4K7F9"/>
<dbReference type="GO" id="GO:0031047">
    <property type="term" value="P:regulatory ncRNA-mediated gene silencing"/>
    <property type="evidence" value="ECO:0007669"/>
    <property type="project" value="UniProtKB-KW"/>
</dbReference>
<dbReference type="Gene3D" id="1.10.720.30">
    <property type="entry name" value="SAP domain"/>
    <property type="match status" value="1"/>
</dbReference>
<dbReference type="InterPro" id="IPR036397">
    <property type="entry name" value="RNaseH_sf"/>
</dbReference>
<dbReference type="SMART" id="SM00479">
    <property type="entry name" value="EXOIII"/>
    <property type="match status" value="1"/>
</dbReference>
<accession>A0AAX4K7F9</accession>
<dbReference type="InterPro" id="IPR013520">
    <property type="entry name" value="Ribonucl_H"/>
</dbReference>
<dbReference type="SMART" id="SM00513">
    <property type="entry name" value="SAP"/>
    <property type="match status" value="1"/>
</dbReference>
<dbReference type="Pfam" id="PF02037">
    <property type="entry name" value="SAP"/>
    <property type="match status" value="1"/>
</dbReference>